<proteinExistence type="predicted"/>
<protein>
    <recommendedName>
        <fullName evidence="2">MAM domain-containing protein</fullName>
    </recommendedName>
</protein>
<feature type="non-terminal residue" evidence="1">
    <location>
        <position position="1"/>
    </location>
</feature>
<dbReference type="EMBL" id="BARS01036753">
    <property type="protein sequence ID" value="GAG18495.1"/>
    <property type="molecule type" value="Genomic_DNA"/>
</dbReference>
<reference evidence="1" key="1">
    <citation type="journal article" date="2014" name="Front. Microbiol.">
        <title>High frequency of phylogenetically diverse reductive dehalogenase-homologous genes in deep subseafloor sedimentary metagenomes.</title>
        <authorList>
            <person name="Kawai M."/>
            <person name="Futagami T."/>
            <person name="Toyoda A."/>
            <person name="Takaki Y."/>
            <person name="Nishi S."/>
            <person name="Hori S."/>
            <person name="Arai W."/>
            <person name="Tsubouchi T."/>
            <person name="Morono Y."/>
            <person name="Uchiyama I."/>
            <person name="Ito T."/>
            <person name="Fujiyama A."/>
            <person name="Inagaki F."/>
            <person name="Takami H."/>
        </authorList>
    </citation>
    <scope>NUCLEOTIDE SEQUENCE</scope>
    <source>
        <strain evidence="1">Expedition CK06-06</strain>
    </source>
</reference>
<organism evidence="1">
    <name type="scientific">marine sediment metagenome</name>
    <dbReference type="NCBI Taxonomy" id="412755"/>
    <lineage>
        <taxon>unclassified sequences</taxon>
        <taxon>metagenomes</taxon>
        <taxon>ecological metagenomes</taxon>
    </lineage>
</organism>
<evidence type="ECO:0000313" key="1">
    <source>
        <dbReference type="EMBL" id="GAG18495.1"/>
    </source>
</evidence>
<evidence type="ECO:0008006" key="2">
    <source>
        <dbReference type="Google" id="ProtNLM"/>
    </source>
</evidence>
<name>X0VJU1_9ZZZZ</name>
<comment type="caution">
    <text evidence="1">The sequence shown here is derived from an EMBL/GenBank/DDBJ whole genome shotgun (WGS) entry which is preliminary data.</text>
</comment>
<gene>
    <name evidence="1" type="ORF">S01H1_56440</name>
</gene>
<dbReference type="Gene3D" id="2.60.120.260">
    <property type="entry name" value="Galactose-binding domain-like"/>
    <property type="match status" value="1"/>
</dbReference>
<accession>X0VJU1</accession>
<dbReference type="SUPFAM" id="SSF49899">
    <property type="entry name" value="Concanavalin A-like lectins/glucanases"/>
    <property type="match status" value="1"/>
</dbReference>
<dbReference type="AlphaFoldDB" id="X0VJU1"/>
<dbReference type="InterPro" id="IPR013320">
    <property type="entry name" value="ConA-like_dom_sf"/>
</dbReference>
<sequence length="158" mass="17864">GSVGMPGSDFRHYPDIYSFEEGTWNGKWSEDSQNDWFRSTQRAVNGSYSAEVDGRASDAQLISIPIDLQDRTNVSITYSWYIESRLDSGKYIAFDVSTNGGTSWTEKAILRGNVDPENQWHNVSVDLSDVNSLRMRFRGKISRSNEDANVDDIKVIAR</sequence>